<evidence type="ECO:0000256" key="6">
    <source>
        <dbReference type="ARBA" id="ARBA00023136"/>
    </source>
</evidence>
<comment type="similarity">
    <text evidence="2">Belongs to the cation diffusion facilitator (CDF) transporter (TC 2.A.4) family.</text>
</comment>
<dbReference type="Gene3D" id="3.30.70.1350">
    <property type="entry name" value="Cation efflux protein, cytoplasmic domain"/>
    <property type="match status" value="1"/>
</dbReference>
<evidence type="ECO:0000256" key="2">
    <source>
        <dbReference type="ARBA" id="ARBA00008114"/>
    </source>
</evidence>
<keyword evidence="6 7" id="KW-0472">Membrane</keyword>
<feature type="transmembrane region" description="Helical" evidence="7">
    <location>
        <begin position="184"/>
        <end position="202"/>
    </location>
</feature>
<feature type="domain" description="Cation efflux protein transmembrane" evidence="8">
    <location>
        <begin position="15"/>
        <end position="206"/>
    </location>
</feature>
<dbReference type="InterPro" id="IPR027469">
    <property type="entry name" value="Cation_efflux_TMD_sf"/>
</dbReference>
<comment type="subcellular location">
    <subcellularLocation>
        <location evidence="1">Membrane</location>
        <topology evidence="1">Multi-pass membrane protein</topology>
    </subcellularLocation>
</comment>
<reference evidence="10 11" key="1">
    <citation type="submission" date="2022-06" db="EMBL/GenBank/DDBJ databases">
        <title>Isolation of gut microbiota from human fecal samples.</title>
        <authorList>
            <person name="Pamer E.G."/>
            <person name="Barat B."/>
            <person name="Waligurski E."/>
            <person name="Medina S."/>
            <person name="Paddock L."/>
            <person name="Mostad J."/>
        </authorList>
    </citation>
    <scope>NUCLEOTIDE SEQUENCE [LARGE SCALE GENOMIC DNA]</scope>
    <source>
        <strain evidence="10 11">DFI.9.73</strain>
    </source>
</reference>
<evidence type="ECO:0000259" key="9">
    <source>
        <dbReference type="Pfam" id="PF16916"/>
    </source>
</evidence>
<name>A0ABT1RWA8_9FIRM</name>
<dbReference type="InterPro" id="IPR002524">
    <property type="entry name" value="Cation_efflux"/>
</dbReference>
<dbReference type="PANTHER" id="PTHR43840">
    <property type="entry name" value="MITOCHONDRIAL METAL TRANSPORTER 1-RELATED"/>
    <property type="match status" value="1"/>
</dbReference>
<dbReference type="InterPro" id="IPR036837">
    <property type="entry name" value="Cation_efflux_CTD_sf"/>
</dbReference>
<dbReference type="InterPro" id="IPR058533">
    <property type="entry name" value="Cation_efflux_TM"/>
</dbReference>
<keyword evidence="11" id="KW-1185">Reference proteome</keyword>
<gene>
    <name evidence="10" type="ORF">NE695_03390</name>
</gene>
<feature type="transmembrane region" description="Helical" evidence="7">
    <location>
        <begin position="12"/>
        <end position="34"/>
    </location>
</feature>
<dbReference type="Pfam" id="PF01545">
    <property type="entry name" value="Cation_efflux"/>
    <property type="match status" value="1"/>
</dbReference>
<dbReference type="RefSeq" id="WP_066862139.1">
    <property type="nucleotide sequence ID" value="NZ_CABKVV010000012.1"/>
</dbReference>
<evidence type="ECO:0000313" key="11">
    <source>
        <dbReference type="Proteomes" id="UP001524473"/>
    </source>
</evidence>
<proteinExistence type="inferred from homology"/>
<dbReference type="NCBIfam" id="TIGR01297">
    <property type="entry name" value="CDF"/>
    <property type="match status" value="1"/>
</dbReference>
<keyword evidence="5 7" id="KW-1133">Transmembrane helix</keyword>
<dbReference type="GeneID" id="90531780"/>
<dbReference type="InterPro" id="IPR027470">
    <property type="entry name" value="Cation_efflux_CTD"/>
</dbReference>
<feature type="transmembrane region" description="Helical" evidence="7">
    <location>
        <begin position="118"/>
        <end position="138"/>
    </location>
</feature>
<evidence type="ECO:0000256" key="1">
    <source>
        <dbReference type="ARBA" id="ARBA00004141"/>
    </source>
</evidence>
<evidence type="ECO:0000256" key="3">
    <source>
        <dbReference type="ARBA" id="ARBA00022448"/>
    </source>
</evidence>
<accession>A0ABT1RWA8</accession>
<dbReference type="SUPFAM" id="SSF160240">
    <property type="entry name" value="Cation efflux protein cytoplasmic domain-like"/>
    <property type="match status" value="1"/>
</dbReference>
<evidence type="ECO:0000313" key="10">
    <source>
        <dbReference type="EMBL" id="MCQ4838958.1"/>
    </source>
</evidence>
<dbReference type="Gene3D" id="1.20.1510.10">
    <property type="entry name" value="Cation efflux protein transmembrane domain"/>
    <property type="match status" value="1"/>
</dbReference>
<dbReference type="PANTHER" id="PTHR43840:SF15">
    <property type="entry name" value="MITOCHONDRIAL METAL TRANSPORTER 1-RELATED"/>
    <property type="match status" value="1"/>
</dbReference>
<feature type="domain" description="Cation efflux protein cytoplasmic" evidence="9">
    <location>
        <begin position="215"/>
        <end position="290"/>
    </location>
</feature>
<protein>
    <submittedName>
        <fullName evidence="10">Cation diffusion facilitator family transporter</fullName>
    </submittedName>
</protein>
<evidence type="ECO:0000256" key="7">
    <source>
        <dbReference type="SAM" id="Phobius"/>
    </source>
</evidence>
<dbReference type="InterPro" id="IPR050291">
    <property type="entry name" value="CDF_Transporter"/>
</dbReference>
<comment type="caution">
    <text evidence="10">The sequence shown here is derived from an EMBL/GenBank/DDBJ whole genome shotgun (WGS) entry which is preliminary data.</text>
</comment>
<sequence length="295" mass="31823">MKFRSRENLAMHVSRVSIFWNVLLSSFKFFAGLFSHSGAMISDAVHSASDVFSTLVVMIGVKAGGKAADQEHPYGHERMECVAALLLSVVLFATGLGIGISGLFKIISPSGHLDVPGFLALAAAAISIAVKETMYWYTRGAARKIQSGALMADAWHHRSDALSSVGSFAGILGARLGFPILDPIASVAICLFIVKAAVSIFLDSVNKMVDRSCTEDAVQIISDTALEQRHVLGIDEIHTRLFGDRVYVDLEIRVDGSLPLRDAHAAAEAVHNAVENRYPQVKHCMVHVNPGEPED</sequence>
<keyword evidence="4 7" id="KW-0812">Transmembrane</keyword>
<dbReference type="EMBL" id="JANFZH010000005">
    <property type="protein sequence ID" value="MCQ4838958.1"/>
    <property type="molecule type" value="Genomic_DNA"/>
</dbReference>
<evidence type="ECO:0000256" key="4">
    <source>
        <dbReference type="ARBA" id="ARBA00022692"/>
    </source>
</evidence>
<evidence type="ECO:0000256" key="5">
    <source>
        <dbReference type="ARBA" id="ARBA00022989"/>
    </source>
</evidence>
<dbReference type="SUPFAM" id="SSF161111">
    <property type="entry name" value="Cation efflux protein transmembrane domain-like"/>
    <property type="match status" value="1"/>
</dbReference>
<organism evidence="10 11">
    <name type="scientific">Neglectibacter timonensis</name>
    <dbReference type="NCBI Taxonomy" id="1776382"/>
    <lineage>
        <taxon>Bacteria</taxon>
        <taxon>Bacillati</taxon>
        <taxon>Bacillota</taxon>
        <taxon>Clostridia</taxon>
        <taxon>Eubacteriales</taxon>
        <taxon>Oscillospiraceae</taxon>
        <taxon>Neglectibacter</taxon>
    </lineage>
</organism>
<dbReference type="Pfam" id="PF16916">
    <property type="entry name" value="ZT_dimer"/>
    <property type="match status" value="1"/>
</dbReference>
<feature type="transmembrane region" description="Helical" evidence="7">
    <location>
        <begin position="82"/>
        <end position="106"/>
    </location>
</feature>
<dbReference type="Proteomes" id="UP001524473">
    <property type="component" value="Unassembled WGS sequence"/>
</dbReference>
<evidence type="ECO:0000259" key="8">
    <source>
        <dbReference type="Pfam" id="PF01545"/>
    </source>
</evidence>
<keyword evidence="3" id="KW-0813">Transport</keyword>